<gene>
    <name evidence="1" type="ORF">ASPFODRAFT_512904</name>
</gene>
<dbReference type="VEuPathDB" id="FungiDB:ASPFODRAFT_512904"/>
<evidence type="ECO:0000313" key="1">
    <source>
        <dbReference type="EMBL" id="OJZ89975.1"/>
    </source>
</evidence>
<dbReference type="EMBL" id="KV878238">
    <property type="protein sequence ID" value="OJZ89975.1"/>
    <property type="molecule type" value="Genomic_DNA"/>
</dbReference>
<name>A0A1M3TTB5_ASPLC</name>
<sequence>MVWIPIAAVWTLRSSYNPVLAHYPMVLHGTVDQVRRPRQMELLINVNLDWILKALIGYKNIRLLESNLIGSKEEYYHYTPPDHPCATII</sequence>
<accession>A0A1M3TTB5</accession>
<organism evidence="1 2">
    <name type="scientific">Aspergillus luchuensis (strain CBS 106.47)</name>
    <dbReference type="NCBI Taxonomy" id="1137211"/>
    <lineage>
        <taxon>Eukaryota</taxon>
        <taxon>Fungi</taxon>
        <taxon>Dikarya</taxon>
        <taxon>Ascomycota</taxon>
        <taxon>Pezizomycotina</taxon>
        <taxon>Eurotiomycetes</taxon>
        <taxon>Eurotiomycetidae</taxon>
        <taxon>Eurotiales</taxon>
        <taxon>Aspergillaceae</taxon>
        <taxon>Aspergillus</taxon>
        <taxon>Aspergillus subgen. Circumdati</taxon>
    </lineage>
</organism>
<evidence type="ECO:0000313" key="2">
    <source>
        <dbReference type="Proteomes" id="UP000184063"/>
    </source>
</evidence>
<dbReference type="AlphaFoldDB" id="A0A1M3TTB5"/>
<proteinExistence type="predicted"/>
<protein>
    <submittedName>
        <fullName evidence="1">Uncharacterized protein</fullName>
    </submittedName>
</protein>
<reference evidence="2" key="1">
    <citation type="journal article" date="2017" name="Genome Biol.">
        <title>Comparative genomics reveals high biological diversity and specific adaptations in the industrially and medically important fungal genus Aspergillus.</title>
        <authorList>
            <person name="de Vries R.P."/>
            <person name="Riley R."/>
            <person name="Wiebenga A."/>
            <person name="Aguilar-Osorio G."/>
            <person name="Amillis S."/>
            <person name="Uchima C.A."/>
            <person name="Anderluh G."/>
            <person name="Asadollahi M."/>
            <person name="Askin M."/>
            <person name="Barry K."/>
            <person name="Battaglia E."/>
            <person name="Bayram O."/>
            <person name="Benocci T."/>
            <person name="Braus-Stromeyer S.A."/>
            <person name="Caldana C."/>
            <person name="Canovas D."/>
            <person name="Cerqueira G.C."/>
            <person name="Chen F."/>
            <person name="Chen W."/>
            <person name="Choi C."/>
            <person name="Clum A."/>
            <person name="Dos Santos R.A."/>
            <person name="Damasio A.R."/>
            <person name="Diallinas G."/>
            <person name="Emri T."/>
            <person name="Fekete E."/>
            <person name="Flipphi M."/>
            <person name="Freyberg S."/>
            <person name="Gallo A."/>
            <person name="Gournas C."/>
            <person name="Habgood R."/>
            <person name="Hainaut M."/>
            <person name="Harispe M.L."/>
            <person name="Henrissat B."/>
            <person name="Hilden K.S."/>
            <person name="Hope R."/>
            <person name="Hossain A."/>
            <person name="Karabika E."/>
            <person name="Karaffa L."/>
            <person name="Karanyi Z."/>
            <person name="Krasevec N."/>
            <person name="Kuo A."/>
            <person name="Kusch H."/>
            <person name="LaButti K."/>
            <person name="Lagendijk E.L."/>
            <person name="Lapidus A."/>
            <person name="Levasseur A."/>
            <person name="Lindquist E."/>
            <person name="Lipzen A."/>
            <person name="Logrieco A.F."/>
            <person name="MacCabe A."/>
            <person name="Maekelae M.R."/>
            <person name="Malavazi I."/>
            <person name="Melin P."/>
            <person name="Meyer V."/>
            <person name="Mielnichuk N."/>
            <person name="Miskei M."/>
            <person name="Molnar A.P."/>
            <person name="Mule G."/>
            <person name="Ngan C.Y."/>
            <person name="Orejas M."/>
            <person name="Orosz E."/>
            <person name="Ouedraogo J.P."/>
            <person name="Overkamp K.M."/>
            <person name="Park H.-S."/>
            <person name="Perrone G."/>
            <person name="Piumi F."/>
            <person name="Punt P.J."/>
            <person name="Ram A.F."/>
            <person name="Ramon A."/>
            <person name="Rauscher S."/>
            <person name="Record E."/>
            <person name="Riano-Pachon D.M."/>
            <person name="Robert V."/>
            <person name="Roehrig J."/>
            <person name="Ruller R."/>
            <person name="Salamov A."/>
            <person name="Salih N.S."/>
            <person name="Samson R.A."/>
            <person name="Sandor E."/>
            <person name="Sanguinetti M."/>
            <person name="Schuetze T."/>
            <person name="Sepcic K."/>
            <person name="Shelest E."/>
            <person name="Sherlock G."/>
            <person name="Sophianopoulou V."/>
            <person name="Squina F.M."/>
            <person name="Sun H."/>
            <person name="Susca A."/>
            <person name="Todd R.B."/>
            <person name="Tsang A."/>
            <person name="Unkles S.E."/>
            <person name="van de Wiele N."/>
            <person name="van Rossen-Uffink D."/>
            <person name="Oliveira J.V."/>
            <person name="Vesth T.C."/>
            <person name="Visser J."/>
            <person name="Yu J.-H."/>
            <person name="Zhou M."/>
            <person name="Andersen M.R."/>
            <person name="Archer D.B."/>
            <person name="Baker S.E."/>
            <person name="Benoit I."/>
            <person name="Brakhage A.A."/>
            <person name="Braus G.H."/>
            <person name="Fischer R."/>
            <person name="Frisvad J.C."/>
            <person name="Goldman G.H."/>
            <person name="Houbraken J."/>
            <person name="Oakley B."/>
            <person name="Pocsi I."/>
            <person name="Scazzocchio C."/>
            <person name="Seiboth B."/>
            <person name="vanKuyk P.A."/>
            <person name="Wortman J."/>
            <person name="Dyer P.S."/>
            <person name="Grigoriev I.V."/>
        </authorList>
    </citation>
    <scope>NUCLEOTIDE SEQUENCE [LARGE SCALE GENOMIC DNA]</scope>
    <source>
        <strain evidence="2">CBS 106.47</strain>
    </source>
</reference>
<dbReference type="Proteomes" id="UP000184063">
    <property type="component" value="Unassembled WGS sequence"/>
</dbReference>